<keyword evidence="10" id="KW-0482">Metalloprotease</keyword>
<keyword evidence="7" id="KW-0479">Metal-binding</keyword>
<dbReference type="SUPFAM" id="SSF63737">
    <property type="entry name" value="Leukotriene A4 hydrolase N-terminal domain"/>
    <property type="match status" value="1"/>
</dbReference>
<evidence type="ECO:0000256" key="3">
    <source>
        <dbReference type="ARBA" id="ARBA00010136"/>
    </source>
</evidence>
<comment type="catalytic activity">
    <reaction evidence="1">
        <text>Release of an N-terminal amino acid, Xaa-|-Yaa- from a peptide, amide or arylamide. Xaa is preferably Ala, but may be most amino acids including Pro (slow action). When a terminal hydrophobic residue is followed by a prolyl residue, the two may be released as an intact Xaa-Pro dipeptide.</text>
        <dbReference type="EC" id="3.4.11.2"/>
    </reaction>
</comment>
<dbReference type="InterPro" id="IPR050344">
    <property type="entry name" value="Peptidase_M1_aminopeptidases"/>
</dbReference>
<dbReference type="RefSeq" id="WP_071505574.1">
    <property type="nucleotide sequence ID" value="NZ_MORL01000018.1"/>
</dbReference>
<evidence type="ECO:0000256" key="10">
    <source>
        <dbReference type="ARBA" id="ARBA00023049"/>
    </source>
</evidence>
<evidence type="ECO:0000259" key="12">
    <source>
        <dbReference type="Pfam" id="PF01433"/>
    </source>
</evidence>
<dbReference type="GO" id="GO:0005615">
    <property type="term" value="C:extracellular space"/>
    <property type="evidence" value="ECO:0007669"/>
    <property type="project" value="TreeGrafter"/>
</dbReference>
<feature type="domain" description="Peptidase M1 membrane alanine aminopeptidase" evidence="12">
    <location>
        <begin position="261"/>
        <end position="470"/>
    </location>
</feature>
<evidence type="ECO:0000256" key="1">
    <source>
        <dbReference type="ARBA" id="ARBA00000098"/>
    </source>
</evidence>
<comment type="similarity">
    <text evidence="3">Belongs to the peptidase M1 family.</text>
</comment>
<gene>
    <name evidence="14" type="ORF">BLX24_23030</name>
</gene>
<dbReference type="CDD" id="cd09602">
    <property type="entry name" value="M1_APN"/>
    <property type="match status" value="1"/>
</dbReference>
<dbReference type="GO" id="GO:0016020">
    <property type="term" value="C:membrane"/>
    <property type="evidence" value="ECO:0007669"/>
    <property type="project" value="TreeGrafter"/>
</dbReference>
<evidence type="ECO:0000259" key="13">
    <source>
        <dbReference type="Pfam" id="PF17900"/>
    </source>
</evidence>
<dbReference type="InterPro" id="IPR045357">
    <property type="entry name" value="Aminopeptidase_N-like_N"/>
</dbReference>
<evidence type="ECO:0000256" key="8">
    <source>
        <dbReference type="ARBA" id="ARBA00022801"/>
    </source>
</evidence>
<dbReference type="PANTHER" id="PTHR11533:SF299">
    <property type="entry name" value="AMINOPEPTIDASE"/>
    <property type="match status" value="1"/>
</dbReference>
<evidence type="ECO:0000256" key="2">
    <source>
        <dbReference type="ARBA" id="ARBA00001947"/>
    </source>
</evidence>
<dbReference type="Pfam" id="PF01433">
    <property type="entry name" value="Peptidase_M1"/>
    <property type="match status" value="1"/>
</dbReference>
<dbReference type="InterPro" id="IPR014782">
    <property type="entry name" value="Peptidase_M1_dom"/>
</dbReference>
<dbReference type="Gene3D" id="2.60.40.1730">
    <property type="entry name" value="tricorn interacting facor f3 domain"/>
    <property type="match status" value="1"/>
</dbReference>
<dbReference type="PANTHER" id="PTHR11533">
    <property type="entry name" value="PROTEASE M1 ZINC METALLOPROTEASE"/>
    <property type="match status" value="1"/>
</dbReference>
<protein>
    <recommendedName>
        <fullName evidence="5">Aminopeptidase N</fullName>
        <ecNumber evidence="4">3.4.11.2</ecNumber>
    </recommendedName>
</protein>
<dbReference type="GO" id="GO:0008270">
    <property type="term" value="F:zinc ion binding"/>
    <property type="evidence" value="ECO:0007669"/>
    <property type="project" value="InterPro"/>
</dbReference>
<organism evidence="14 15">
    <name type="scientific">Arsenicibacter rosenii</name>
    <dbReference type="NCBI Taxonomy" id="1750698"/>
    <lineage>
        <taxon>Bacteria</taxon>
        <taxon>Pseudomonadati</taxon>
        <taxon>Bacteroidota</taxon>
        <taxon>Cytophagia</taxon>
        <taxon>Cytophagales</taxon>
        <taxon>Spirosomataceae</taxon>
        <taxon>Arsenicibacter</taxon>
    </lineage>
</organism>
<evidence type="ECO:0000256" key="11">
    <source>
        <dbReference type="SAM" id="SignalP"/>
    </source>
</evidence>
<evidence type="ECO:0000256" key="7">
    <source>
        <dbReference type="ARBA" id="ARBA00022723"/>
    </source>
</evidence>
<dbReference type="SUPFAM" id="SSF55486">
    <property type="entry name" value="Metalloproteases ('zincins'), catalytic domain"/>
    <property type="match status" value="1"/>
</dbReference>
<feature type="domain" description="Aminopeptidase N-like N-terminal" evidence="13">
    <location>
        <begin position="129"/>
        <end position="221"/>
    </location>
</feature>
<dbReference type="AlphaFoldDB" id="A0A1S2VG17"/>
<dbReference type="PRINTS" id="PR00756">
    <property type="entry name" value="ALADIPTASE"/>
</dbReference>
<proteinExistence type="inferred from homology"/>
<dbReference type="GO" id="GO:0016285">
    <property type="term" value="F:alanyl aminopeptidase activity"/>
    <property type="evidence" value="ECO:0007669"/>
    <property type="project" value="UniProtKB-EC"/>
</dbReference>
<dbReference type="EMBL" id="MORL01000018">
    <property type="protein sequence ID" value="OIN56848.1"/>
    <property type="molecule type" value="Genomic_DNA"/>
</dbReference>
<dbReference type="GO" id="GO:0070006">
    <property type="term" value="F:metalloaminopeptidase activity"/>
    <property type="evidence" value="ECO:0007669"/>
    <property type="project" value="TreeGrafter"/>
</dbReference>
<evidence type="ECO:0000256" key="9">
    <source>
        <dbReference type="ARBA" id="ARBA00022833"/>
    </source>
</evidence>
<sequence>MKNSALSVSLILALLTSPATLPTLARPRPKPTPKPVRPILETGVSSVLAAHRKETITDLGYALTFTIPEARTSPIPASETISFDWKKTDIPLQIDFKEQRSAIQRVAVNDVEIPVVFEKEHIVIAPAQLKAGKNQIAIQFTAGNLSLNRNDDFLYTLLVPDRARTVFPCFDQPNLKATFQLTMTVPPSWKAMTNAPLLDSVAVPGKTTYRFAPTARISTYLFSFVAGKFNAVEQKPKGWPMRFFHRETDTTKIRLSMGPVFDIHADALTFLEDYTQIKYPFDKFDFAAIPDFQYGGMEHVGAIQYRSSSLFLDNGATRDQKLGRATLIAHETAHMWFGDLVTMQWFNDVWMKEVFANFIADKITQVSMPGGNYDLEFLLSHFPAAYDVDRTKGANPIEQPLANLQEAGTLYGGIIYHKAPIMMRQLERLMGKDALRDGLRDYLKTYAFSNATWPDLIAILDARTPVDLQKWNRVWVNETGRPQFSYQLLSDDGKITRLSVSQRGEDGSARIWPQFFEVALVYADHVEELTVDMKQAGSVLAEATGKPTPLFVLFNSSGQGYGLFPVDTRMLSGMSKLTNPVMRASAYINLYENMLSGKWVSPAQIGKLYTGLLATEKEELNLRLLTNQLSDIFWRFTKPEGRSVLAPELETVIWNTMQQQPDANKKKLLFRCYQSIASGTEAKNRLYAIWQDQKAPNGVKLTEDDYTSLALALAVRDYPAEGILARQLSRIQNTDRRKRLQFMMPALSAKVEERDAFFASLKDPANREREAWVTGALGYLHHPLRAATSVKYVEPSLDLLEEIQRTGDIFFPESWLRATLGSYQTPEVAGIVKTFLLKRPQYNPRLKAKLLQAADGVFRSSRLLY</sequence>
<evidence type="ECO:0000313" key="15">
    <source>
        <dbReference type="Proteomes" id="UP000181790"/>
    </source>
</evidence>
<keyword evidence="14" id="KW-0031">Aminopeptidase</keyword>
<dbReference type="GO" id="GO:0005737">
    <property type="term" value="C:cytoplasm"/>
    <property type="evidence" value="ECO:0007669"/>
    <property type="project" value="TreeGrafter"/>
</dbReference>
<dbReference type="OrthoDB" id="100605at2"/>
<keyword evidence="15" id="KW-1185">Reference proteome</keyword>
<keyword evidence="9" id="KW-0862">Zinc</keyword>
<dbReference type="InterPro" id="IPR027268">
    <property type="entry name" value="Peptidase_M4/M1_CTD_sf"/>
</dbReference>
<feature type="signal peptide" evidence="11">
    <location>
        <begin position="1"/>
        <end position="25"/>
    </location>
</feature>
<keyword evidence="11" id="KW-0732">Signal</keyword>
<name>A0A1S2VG17_9BACT</name>
<dbReference type="GO" id="GO:0042277">
    <property type="term" value="F:peptide binding"/>
    <property type="evidence" value="ECO:0007669"/>
    <property type="project" value="TreeGrafter"/>
</dbReference>
<feature type="chain" id="PRO_5010204237" description="Aminopeptidase N" evidence="11">
    <location>
        <begin position="26"/>
        <end position="865"/>
    </location>
</feature>
<evidence type="ECO:0000256" key="6">
    <source>
        <dbReference type="ARBA" id="ARBA00022670"/>
    </source>
</evidence>
<accession>A0A1S2VG17</accession>
<dbReference type="Pfam" id="PF17900">
    <property type="entry name" value="Peptidase_M1_N"/>
    <property type="match status" value="1"/>
</dbReference>
<dbReference type="EC" id="3.4.11.2" evidence="4"/>
<dbReference type="Gene3D" id="1.10.390.10">
    <property type="entry name" value="Neutral Protease Domain 2"/>
    <property type="match status" value="1"/>
</dbReference>
<evidence type="ECO:0000256" key="5">
    <source>
        <dbReference type="ARBA" id="ARBA00015611"/>
    </source>
</evidence>
<evidence type="ECO:0000256" key="4">
    <source>
        <dbReference type="ARBA" id="ARBA00012564"/>
    </source>
</evidence>
<dbReference type="GO" id="GO:0006508">
    <property type="term" value="P:proteolysis"/>
    <property type="evidence" value="ECO:0007669"/>
    <property type="project" value="UniProtKB-KW"/>
</dbReference>
<keyword evidence="8" id="KW-0378">Hydrolase</keyword>
<reference evidence="14 15" key="1">
    <citation type="submission" date="2016-10" db="EMBL/GenBank/DDBJ databases">
        <title>Arsenicibacter rosenii gen. nov., sp. nov., an efficient arsenic-methylating bacterium isolated from an arsenic-contaminated paddy soil.</title>
        <authorList>
            <person name="Huang K."/>
        </authorList>
    </citation>
    <scope>NUCLEOTIDE SEQUENCE [LARGE SCALE GENOMIC DNA]</scope>
    <source>
        <strain evidence="14 15">SM-1</strain>
    </source>
</reference>
<dbReference type="Proteomes" id="UP000181790">
    <property type="component" value="Unassembled WGS sequence"/>
</dbReference>
<dbReference type="InterPro" id="IPR042097">
    <property type="entry name" value="Aminopeptidase_N-like_N_sf"/>
</dbReference>
<keyword evidence="6" id="KW-0645">Protease</keyword>
<dbReference type="GO" id="GO:0043171">
    <property type="term" value="P:peptide catabolic process"/>
    <property type="evidence" value="ECO:0007669"/>
    <property type="project" value="TreeGrafter"/>
</dbReference>
<evidence type="ECO:0000313" key="14">
    <source>
        <dbReference type="EMBL" id="OIN56848.1"/>
    </source>
</evidence>
<comment type="cofactor">
    <cofactor evidence="2">
        <name>Zn(2+)</name>
        <dbReference type="ChEBI" id="CHEBI:29105"/>
    </cofactor>
</comment>
<comment type="caution">
    <text evidence="14">The sequence shown here is derived from an EMBL/GenBank/DDBJ whole genome shotgun (WGS) entry which is preliminary data.</text>
</comment>
<dbReference type="InterPro" id="IPR001930">
    <property type="entry name" value="Peptidase_M1"/>
</dbReference>